<gene>
    <name evidence="2" type="ORF">EO244_05535</name>
</gene>
<name>A0A4Q1JML2_9BACT</name>
<organism evidence="2 3">
    <name type="scientific">Ancylomarina salipaludis</name>
    <dbReference type="NCBI Taxonomy" id="2501299"/>
    <lineage>
        <taxon>Bacteria</taxon>
        <taxon>Pseudomonadati</taxon>
        <taxon>Bacteroidota</taxon>
        <taxon>Bacteroidia</taxon>
        <taxon>Marinilabiliales</taxon>
        <taxon>Marinifilaceae</taxon>
        <taxon>Ancylomarina</taxon>
    </lineage>
</organism>
<dbReference type="EMBL" id="SAXA01000004">
    <property type="protein sequence ID" value="RXQ95772.1"/>
    <property type="molecule type" value="Genomic_DNA"/>
</dbReference>
<dbReference type="SUPFAM" id="SSF54909">
    <property type="entry name" value="Dimeric alpha+beta barrel"/>
    <property type="match status" value="1"/>
</dbReference>
<dbReference type="SMART" id="SM00886">
    <property type="entry name" value="Dabb"/>
    <property type="match status" value="1"/>
</dbReference>
<dbReference type="InterPro" id="IPR013097">
    <property type="entry name" value="Dabb"/>
</dbReference>
<evidence type="ECO:0000313" key="3">
    <source>
        <dbReference type="Proteomes" id="UP000289703"/>
    </source>
</evidence>
<dbReference type="Gene3D" id="3.30.70.100">
    <property type="match status" value="1"/>
</dbReference>
<dbReference type="PANTHER" id="PTHR37832">
    <property type="entry name" value="BLL2683 PROTEIN"/>
    <property type="match status" value="1"/>
</dbReference>
<dbReference type="InterPro" id="IPR011008">
    <property type="entry name" value="Dimeric_a/b-barrel"/>
</dbReference>
<proteinExistence type="predicted"/>
<evidence type="ECO:0000313" key="2">
    <source>
        <dbReference type="EMBL" id="RXQ95772.1"/>
    </source>
</evidence>
<feature type="domain" description="Stress-response A/B barrel" evidence="1">
    <location>
        <begin position="2"/>
        <end position="98"/>
    </location>
</feature>
<dbReference type="AlphaFoldDB" id="A0A4Q1JML2"/>
<dbReference type="PANTHER" id="PTHR37832:SF1">
    <property type="entry name" value="STRESS-RESPONSE A_B BARREL DOMAIN-CONTAINING PROTEIN"/>
    <property type="match status" value="1"/>
</dbReference>
<protein>
    <submittedName>
        <fullName evidence="2">Dabb family protein</fullName>
    </submittedName>
</protein>
<dbReference type="OrthoDB" id="9808130at2"/>
<comment type="caution">
    <text evidence="2">The sequence shown here is derived from an EMBL/GenBank/DDBJ whole genome shotgun (WGS) entry which is preliminary data.</text>
</comment>
<dbReference type="Pfam" id="PF07876">
    <property type="entry name" value="Dabb"/>
    <property type="match status" value="1"/>
</dbReference>
<dbReference type="Proteomes" id="UP000289703">
    <property type="component" value="Unassembled WGS sequence"/>
</dbReference>
<accession>A0A4Q1JML2</accession>
<keyword evidence="3" id="KW-1185">Reference proteome</keyword>
<dbReference type="RefSeq" id="WP_129253664.1">
    <property type="nucleotide sequence ID" value="NZ_SAXA01000004.1"/>
</dbReference>
<dbReference type="PROSITE" id="PS51502">
    <property type="entry name" value="S_R_A_B_BARREL"/>
    <property type="match status" value="1"/>
</dbReference>
<reference evidence="2 3" key="1">
    <citation type="submission" date="2019-01" db="EMBL/GenBank/DDBJ databases">
        <title>Ancylomarina salipaludis sp. nov., isolated from a salt marsh.</title>
        <authorList>
            <person name="Yoon J.-H."/>
        </authorList>
    </citation>
    <scope>NUCLEOTIDE SEQUENCE [LARGE SCALE GENOMIC DNA]</scope>
    <source>
        <strain evidence="2 3">SHSM-M15</strain>
    </source>
</reference>
<sequence length="100" mass="11741">MIKHIALFKFKAFESEEAKENYYNRIRDIFDGLDKRVPEIKFLQIGFDELQGESSYDFVVNVVLDNIEALPAYMNHPEHVKAAHIIKEMAIDKKTIDYSF</sequence>
<evidence type="ECO:0000259" key="1">
    <source>
        <dbReference type="PROSITE" id="PS51502"/>
    </source>
</evidence>